<proteinExistence type="inferred from homology"/>
<evidence type="ECO:0000256" key="20">
    <source>
        <dbReference type="ARBA" id="ARBA00047899"/>
    </source>
</evidence>
<feature type="binding site" evidence="22">
    <location>
        <position position="782"/>
    </location>
    <ligand>
        <name>ATP</name>
        <dbReference type="ChEBI" id="CHEBI:30616"/>
    </ligand>
</feature>
<comment type="catalytic activity">
    <reaction evidence="21">
        <text>L-seryl-[protein] + ATP = O-phospho-L-seryl-[protein] + ADP + H(+)</text>
        <dbReference type="Rhea" id="RHEA:17989"/>
        <dbReference type="Rhea" id="RHEA-COMP:9863"/>
        <dbReference type="Rhea" id="RHEA-COMP:11604"/>
        <dbReference type="ChEBI" id="CHEBI:15378"/>
        <dbReference type="ChEBI" id="CHEBI:29999"/>
        <dbReference type="ChEBI" id="CHEBI:30616"/>
        <dbReference type="ChEBI" id="CHEBI:83421"/>
        <dbReference type="ChEBI" id="CHEBI:456216"/>
        <dbReference type="EC" id="2.7.11.1"/>
    </reaction>
</comment>
<reference evidence="25" key="1">
    <citation type="journal article" date="2018" name="Nat. Plants">
        <title>Whole-genome landscape of Medicago truncatula symbiotic genes.</title>
        <authorList>
            <person name="Pecrix Y."/>
            <person name="Gamas P."/>
            <person name="Carrere S."/>
        </authorList>
    </citation>
    <scope>NUCLEOTIDE SEQUENCE</scope>
    <source>
        <tissue evidence="25">Leaves</tissue>
    </source>
</reference>
<evidence type="ECO:0000256" key="21">
    <source>
        <dbReference type="ARBA" id="ARBA00048679"/>
    </source>
</evidence>
<evidence type="ECO:0000256" key="10">
    <source>
        <dbReference type="ARBA" id="ARBA00022692"/>
    </source>
</evidence>
<keyword evidence="15 22" id="KW-0067">ATP-binding</keyword>
<dbReference type="Pfam" id="PF00560">
    <property type="entry name" value="LRR_1"/>
    <property type="match status" value="2"/>
</dbReference>
<evidence type="ECO:0000256" key="9">
    <source>
        <dbReference type="ARBA" id="ARBA00022679"/>
    </source>
</evidence>
<dbReference type="Proteomes" id="UP000265566">
    <property type="component" value="Chromosome 5"/>
</dbReference>
<evidence type="ECO:0000259" key="24">
    <source>
        <dbReference type="PROSITE" id="PS50011"/>
    </source>
</evidence>
<keyword evidence="11" id="KW-0732">Signal</keyword>
<dbReference type="PROSITE" id="PS00108">
    <property type="entry name" value="PROTEIN_KINASE_ST"/>
    <property type="match status" value="1"/>
</dbReference>
<dbReference type="InterPro" id="IPR000719">
    <property type="entry name" value="Prot_kinase_dom"/>
</dbReference>
<keyword evidence="5" id="KW-1003">Cell membrane</keyword>
<keyword evidence="10 23" id="KW-0812">Transmembrane</keyword>
<dbReference type="EMBL" id="PSQE01000005">
    <property type="protein sequence ID" value="RHN57108.1"/>
    <property type="molecule type" value="Genomic_DNA"/>
</dbReference>
<dbReference type="InterPro" id="IPR008271">
    <property type="entry name" value="Ser/Thr_kinase_AS"/>
</dbReference>
<evidence type="ECO:0000256" key="2">
    <source>
        <dbReference type="ARBA" id="ARBA00008684"/>
    </source>
</evidence>
<organism evidence="25">
    <name type="scientific">Medicago truncatula</name>
    <name type="common">Barrel medic</name>
    <name type="synonym">Medicago tribuloides</name>
    <dbReference type="NCBI Taxonomy" id="3880"/>
    <lineage>
        <taxon>Eukaryota</taxon>
        <taxon>Viridiplantae</taxon>
        <taxon>Streptophyta</taxon>
        <taxon>Embryophyta</taxon>
        <taxon>Tracheophyta</taxon>
        <taxon>Spermatophyta</taxon>
        <taxon>Magnoliopsida</taxon>
        <taxon>eudicotyledons</taxon>
        <taxon>Gunneridae</taxon>
        <taxon>Pentapetalae</taxon>
        <taxon>rosids</taxon>
        <taxon>fabids</taxon>
        <taxon>Fabales</taxon>
        <taxon>Fabaceae</taxon>
        <taxon>Papilionoideae</taxon>
        <taxon>50 kb inversion clade</taxon>
        <taxon>NPAAA clade</taxon>
        <taxon>Hologalegina</taxon>
        <taxon>IRL clade</taxon>
        <taxon>Trifolieae</taxon>
        <taxon>Medicago</taxon>
    </lineage>
</organism>
<dbReference type="PROSITE" id="PS00107">
    <property type="entry name" value="PROTEIN_KINASE_ATP"/>
    <property type="match status" value="1"/>
</dbReference>
<keyword evidence="17 23" id="KW-0472">Membrane</keyword>
<dbReference type="AlphaFoldDB" id="A0A396HX72"/>
<dbReference type="FunFam" id="3.80.10.10:FF:000288">
    <property type="entry name" value="LRR receptor-like serine/threonine-protein kinase EFR"/>
    <property type="match status" value="1"/>
</dbReference>
<evidence type="ECO:0000256" key="17">
    <source>
        <dbReference type="ARBA" id="ARBA00023136"/>
    </source>
</evidence>
<dbReference type="GO" id="GO:0004674">
    <property type="term" value="F:protein serine/threonine kinase activity"/>
    <property type="evidence" value="ECO:0007669"/>
    <property type="project" value="UniProtKB-KW"/>
</dbReference>
<dbReference type="InterPro" id="IPR051809">
    <property type="entry name" value="Plant_receptor-like_S/T_kinase"/>
</dbReference>
<dbReference type="SUPFAM" id="SSF56112">
    <property type="entry name" value="Protein kinase-like (PK-like)"/>
    <property type="match status" value="1"/>
</dbReference>
<gene>
    <name evidence="25" type="ORF">MtrunA17_Chr5g0436841</name>
</gene>
<feature type="transmembrane region" description="Helical" evidence="23">
    <location>
        <begin position="699"/>
        <end position="721"/>
    </location>
</feature>
<dbReference type="GO" id="GO:0005886">
    <property type="term" value="C:plasma membrane"/>
    <property type="evidence" value="ECO:0007669"/>
    <property type="project" value="UniProtKB-SubCell"/>
</dbReference>
<comment type="subcellular location">
    <subcellularLocation>
        <location evidence="1">Cell membrane</location>
        <topology evidence="1">Single-pass type I membrane protein</topology>
    </subcellularLocation>
</comment>
<dbReference type="SMART" id="SM00220">
    <property type="entry name" value="S_TKc"/>
    <property type="match status" value="1"/>
</dbReference>
<dbReference type="EC" id="2.7.11.1" evidence="4"/>
<evidence type="ECO:0000256" key="18">
    <source>
        <dbReference type="ARBA" id="ARBA00023170"/>
    </source>
</evidence>
<name>A0A396HX72_MEDTR</name>
<sequence>MTWIPQLVDFGTTKHLSIAHDYFSLNNQPYIFDLSKYIFFNRKMRTFMSIFFLCFASQILLHYFLSSAITVAFALSSQTDKLALLALKEKLTNGVSDSLPSWNESLHFCEWQGITCGRRHMRVISLHLENQILGGTLGPSLGNLTFLRKLYLSNVDLHGEIPKQVGRLKRLQILHLTNNSKLQGEIPMELTNCSNIKVINLGFNQLIGRIPTRFGSMMQLIRLKLRGNNLVGTIPSSLGNVSSLQNISLTQNHLEGSIPDSLGKLSSLNLLYLGGNNLSGEIPHSLYNLSNMKSFDLGVNNLFGSLPSNMNLVFPNLVEFLVGVNQMTGNFPPSVFNLTELRWFDLGDNFFNGPILLTLGRLIKLEFFQIAKNNFGSGKAHDLDFLFPLTNCTELTELVLHENRFGGELPHFTGNFSTHLSWLDMGMNQIYGAIPKGIGQLTGLTYLDIGNNFLEGTIPNSIGKLNNLVKLFLGENKLYGNIPNSIGNLTMLSELYLNRNKFQGSIPFTLRYCTNLQSLNISDNKLSGHIPNQTISYLENLVDLDLSINSLTGPLPLGFGNLKHISSLYLNENKLSGEIPNDLGACFTLTKLVLKNNFFHGGIPSFLGSLRSLEILDISNNSFSSTIPFELENLTLLNTLNLSFNNLYGDVPVEGVFSNVSAISLTGNKNLCGGILQLKLPPCSKLPAKKHKRSLKKKLILVSVIGVVLISFIVFIIFHFLPRKTKMLPSSPSLQKGNLMITYRELHEATDGFSSSNLVGTGSFGSVYKGSLLNFEKPIVVKVLNLKTRGAAKSFKAECEALGKMKHRNLVKILTCCSSIDYKGEEFKAIVFEFMPKGSLEKLLHDNEGSGNHNLSLRHRVDIALDVAHALDYLHNGTEKSIVHCDIKPSNVLLDDDTVAHLGDFGLARLILGTRDHSSKDQVNSSTIKGTIGYVPPEYGAGVPVSPQGDVYSFGILLLEMLTGKRPTDSMFCENLSLHKFCKMKIPVEILEIVDSHLLMPFLKDQTLMMECLVMFAKIGVACSEEFPTHRMLIKNVTVKLLEIKQKLLC</sequence>
<feature type="transmembrane region" description="Helical" evidence="23">
    <location>
        <begin position="50"/>
        <end position="75"/>
    </location>
</feature>
<comment type="similarity">
    <text evidence="2">Belongs to the protein kinase superfamily. Ser/Thr protein kinase family.</text>
</comment>
<dbReference type="FunFam" id="3.80.10.10:FF:000275">
    <property type="entry name" value="Leucine-rich repeat receptor-like protein kinase"/>
    <property type="match status" value="1"/>
</dbReference>
<evidence type="ECO:0000313" key="25">
    <source>
        <dbReference type="EMBL" id="RHN57108.1"/>
    </source>
</evidence>
<evidence type="ECO:0000256" key="6">
    <source>
        <dbReference type="ARBA" id="ARBA00022527"/>
    </source>
</evidence>
<evidence type="ECO:0000256" key="14">
    <source>
        <dbReference type="ARBA" id="ARBA00022777"/>
    </source>
</evidence>
<keyword evidence="6" id="KW-0723">Serine/threonine-protein kinase</keyword>
<keyword evidence="12" id="KW-0677">Repeat</keyword>
<protein>
    <recommendedName>
        <fullName evidence="4">non-specific serine/threonine protein kinase</fullName>
        <ecNumber evidence="4">2.7.11.1</ecNumber>
    </recommendedName>
</protein>
<keyword evidence="14" id="KW-0418">Kinase</keyword>
<feature type="domain" description="Protein kinase" evidence="24">
    <location>
        <begin position="753"/>
        <end position="1050"/>
    </location>
</feature>
<keyword evidence="8" id="KW-0433">Leucine-rich repeat</keyword>
<evidence type="ECO:0000256" key="23">
    <source>
        <dbReference type="SAM" id="Phobius"/>
    </source>
</evidence>
<dbReference type="InterPro" id="IPR055414">
    <property type="entry name" value="LRR_R13L4/SHOC2-like"/>
</dbReference>
<dbReference type="InterPro" id="IPR001245">
    <property type="entry name" value="Ser-Thr/Tyr_kinase_cat_dom"/>
</dbReference>
<evidence type="ECO:0000256" key="1">
    <source>
        <dbReference type="ARBA" id="ARBA00004251"/>
    </source>
</evidence>
<keyword evidence="18" id="KW-0675">Receptor</keyword>
<evidence type="ECO:0000256" key="8">
    <source>
        <dbReference type="ARBA" id="ARBA00022614"/>
    </source>
</evidence>
<keyword evidence="13 22" id="KW-0547">Nucleotide-binding</keyword>
<dbReference type="InterPro" id="IPR011009">
    <property type="entry name" value="Kinase-like_dom_sf"/>
</dbReference>
<dbReference type="Gene3D" id="3.30.200.20">
    <property type="entry name" value="Phosphorylase Kinase, domain 1"/>
    <property type="match status" value="1"/>
</dbReference>
<dbReference type="InterPro" id="IPR001611">
    <property type="entry name" value="Leu-rich_rpt"/>
</dbReference>
<evidence type="ECO:0000256" key="22">
    <source>
        <dbReference type="PROSITE-ProRule" id="PRU10141"/>
    </source>
</evidence>
<dbReference type="PROSITE" id="PS50011">
    <property type="entry name" value="PROTEIN_KINASE_DOM"/>
    <property type="match status" value="1"/>
</dbReference>
<evidence type="ECO:0000256" key="19">
    <source>
        <dbReference type="ARBA" id="ARBA00023180"/>
    </source>
</evidence>
<evidence type="ECO:0000256" key="15">
    <source>
        <dbReference type="ARBA" id="ARBA00022840"/>
    </source>
</evidence>
<evidence type="ECO:0000256" key="12">
    <source>
        <dbReference type="ARBA" id="ARBA00022737"/>
    </source>
</evidence>
<dbReference type="InterPro" id="IPR032675">
    <property type="entry name" value="LRR_dom_sf"/>
</dbReference>
<keyword evidence="9 25" id="KW-0808">Transferase</keyword>
<dbReference type="Pfam" id="PF07714">
    <property type="entry name" value="PK_Tyr_Ser-Thr"/>
    <property type="match status" value="1"/>
</dbReference>
<keyword evidence="7" id="KW-0597">Phosphoprotein</keyword>
<evidence type="ECO:0000256" key="13">
    <source>
        <dbReference type="ARBA" id="ARBA00022741"/>
    </source>
</evidence>
<dbReference type="InterPro" id="IPR003591">
    <property type="entry name" value="Leu-rich_rpt_typical-subtyp"/>
</dbReference>
<evidence type="ECO:0000256" key="7">
    <source>
        <dbReference type="ARBA" id="ARBA00022553"/>
    </source>
</evidence>
<evidence type="ECO:0000256" key="16">
    <source>
        <dbReference type="ARBA" id="ARBA00022989"/>
    </source>
</evidence>
<dbReference type="FunFam" id="3.30.200.20:FF:000432">
    <property type="entry name" value="LRR receptor-like serine/threonine-protein kinase EFR"/>
    <property type="match status" value="1"/>
</dbReference>
<comment type="similarity">
    <text evidence="3">Belongs to the RLP family.</text>
</comment>
<dbReference type="SMART" id="SM00369">
    <property type="entry name" value="LRR_TYP"/>
    <property type="match status" value="7"/>
</dbReference>
<comment type="caution">
    <text evidence="25">The sequence shown here is derived from an EMBL/GenBank/DDBJ whole genome shotgun (WGS) entry which is preliminary data.</text>
</comment>
<dbReference type="PANTHER" id="PTHR27008">
    <property type="entry name" value="OS04G0122200 PROTEIN"/>
    <property type="match status" value="1"/>
</dbReference>
<evidence type="ECO:0000256" key="4">
    <source>
        <dbReference type="ARBA" id="ARBA00012513"/>
    </source>
</evidence>
<keyword evidence="16 23" id="KW-1133">Transmembrane helix</keyword>
<dbReference type="InterPro" id="IPR013210">
    <property type="entry name" value="LRR_N_plant-typ"/>
</dbReference>
<dbReference type="PANTHER" id="PTHR27008:SF596">
    <property type="entry name" value="OS02G0215500 PROTEIN"/>
    <property type="match status" value="1"/>
</dbReference>
<evidence type="ECO:0000256" key="5">
    <source>
        <dbReference type="ARBA" id="ARBA00022475"/>
    </source>
</evidence>
<comment type="catalytic activity">
    <reaction evidence="20">
        <text>L-threonyl-[protein] + ATP = O-phospho-L-threonyl-[protein] + ADP + H(+)</text>
        <dbReference type="Rhea" id="RHEA:46608"/>
        <dbReference type="Rhea" id="RHEA-COMP:11060"/>
        <dbReference type="Rhea" id="RHEA-COMP:11605"/>
        <dbReference type="ChEBI" id="CHEBI:15378"/>
        <dbReference type="ChEBI" id="CHEBI:30013"/>
        <dbReference type="ChEBI" id="CHEBI:30616"/>
        <dbReference type="ChEBI" id="CHEBI:61977"/>
        <dbReference type="ChEBI" id="CHEBI:456216"/>
        <dbReference type="EC" id="2.7.11.1"/>
    </reaction>
</comment>
<dbReference type="InterPro" id="IPR017441">
    <property type="entry name" value="Protein_kinase_ATP_BS"/>
</dbReference>
<keyword evidence="19" id="KW-0325">Glycoprotein</keyword>
<dbReference type="Pfam" id="PF08263">
    <property type="entry name" value="LRRNT_2"/>
    <property type="match status" value="1"/>
</dbReference>
<dbReference type="SUPFAM" id="SSF52058">
    <property type="entry name" value="L domain-like"/>
    <property type="match status" value="2"/>
</dbReference>
<dbReference type="Gene3D" id="1.10.510.10">
    <property type="entry name" value="Transferase(Phosphotransferase) domain 1"/>
    <property type="match status" value="1"/>
</dbReference>
<dbReference type="Pfam" id="PF23598">
    <property type="entry name" value="LRR_14"/>
    <property type="match status" value="2"/>
</dbReference>
<dbReference type="Gramene" id="rna32607">
    <property type="protein sequence ID" value="RHN57108.1"/>
    <property type="gene ID" value="gene32607"/>
</dbReference>
<evidence type="ECO:0000256" key="3">
    <source>
        <dbReference type="ARBA" id="ARBA00009592"/>
    </source>
</evidence>
<evidence type="ECO:0000256" key="11">
    <source>
        <dbReference type="ARBA" id="ARBA00022729"/>
    </source>
</evidence>
<dbReference type="GO" id="GO:0005524">
    <property type="term" value="F:ATP binding"/>
    <property type="evidence" value="ECO:0007669"/>
    <property type="project" value="UniProtKB-UniRule"/>
</dbReference>
<dbReference type="FunFam" id="3.80.10.10:FF:000041">
    <property type="entry name" value="LRR receptor-like serine/threonine-protein kinase ERECTA"/>
    <property type="match status" value="1"/>
</dbReference>
<dbReference type="Gene3D" id="3.80.10.10">
    <property type="entry name" value="Ribonuclease Inhibitor"/>
    <property type="match status" value="3"/>
</dbReference>
<accession>A0A396HX72</accession>
<dbReference type="FunFam" id="1.10.510.10:FF:000358">
    <property type="entry name" value="Putative leucine-rich repeat receptor-like serine/threonine-protein kinase"/>
    <property type="match status" value="1"/>
</dbReference>